<dbReference type="GO" id="GO:0005886">
    <property type="term" value="C:plasma membrane"/>
    <property type="evidence" value="ECO:0007669"/>
    <property type="project" value="TreeGrafter"/>
</dbReference>
<organism evidence="1 2">
    <name type="scientific">Murinocardiopsis flavida</name>
    <dbReference type="NCBI Taxonomy" id="645275"/>
    <lineage>
        <taxon>Bacteria</taxon>
        <taxon>Bacillati</taxon>
        <taxon>Actinomycetota</taxon>
        <taxon>Actinomycetes</taxon>
        <taxon>Streptosporangiales</taxon>
        <taxon>Nocardiopsidaceae</taxon>
        <taxon>Murinocardiopsis</taxon>
    </lineage>
</organism>
<protein>
    <submittedName>
        <fullName evidence="1">Scramblase</fullName>
    </submittedName>
</protein>
<dbReference type="AlphaFoldDB" id="A0A2P8DR21"/>
<dbReference type="SUPFAM" id="SSF54518">
    <property type="entry name" value="Tubby C-terminal domain-like"/>
    <property type="match status" value="1"/>
</dbReference>
<dbReference type="Pfam" id="PF03803">
    <property type="entry name" value="Scramblase"/>
    <property type="match status" value="1"/>
</dbReference>
<accession>A0A2P8DR21</accession>
<dbReference type="Proteomes" id="UP000240542">
    <property type="component" value="Unassembled WGS sequence"/>
</dbReference>
<evidence type="ECO:0000313" key="1">
    <source>
        <dbReference type="EMBL" id="PSK99663.1"/>
    </source>
</evidence>
<evidence type="ECO:0000313" key="2">
    <source>
        <dbReference type="Proteomes" id="UP000240542"/>
    </source>
</evidence>
<dbReference type="PANTHER" id="PTHR23248">
    <property type="entry name" value="PHOSPHOLIPID SCRAMBLASE-RELATED"/>
    <property type="match status" value="1"/>
</dbReference>
<reference evidence="1 2" key="1">
    <citation type="submission" date="2018-03" db="EMBL/GenBank/DDBJ databases">
        <title>Genomic Encyclopedia of Archaeal and Bacterial Type Strains, Phase II (KMG-II): from individual species to whole genera.</title>
        <authorList>
            <person name="Goeker M."/>
        </authorList>
    </citation>
    <scope>NUCLEOTIDE SEQUENCE [LARGE SCALE GENOMIC DNA]</scope>
    <source>
        <strain evidence="1 2">DSM 45312</strain>
    </source>
</reference>
<dbReference type="InterPro" id="IPR025659">
    <property type="entry name" value="Tubby-like_C"/>
</dbReference>
<name>A0A2P8DR21_9ACTN</name>
<dbReference type="InterPro" id="IPR005552">
    <property type="entry name" value="Scramblase"/>
</dbReference>
<dbReference type="PANTHER" id="PTHR23248:SF9">
    <property type="entry name" value="PHOSPHOLIPID SCRAMBLASE"/>
    <property type="match status" value="1"/>
</dbReference>
<gene>
    <name evidence="1" type="ORF">CLV63_103390</name>
</gene>
<sequence length="218" mass="24584">MPGRDFLPRHGTPAPARASKRTVDLFNTAPVVVKQPKRYFVDKSEYFCYDTQGRQIAHVHEADLGAGMQALRFMAKNTTGFARTVRVDDAWGRPRLVIEKKWSMWTAQTVISVPGGPPIGYIDQDFKLFKAGFRLLDPYKRHLGTIKGDFWGFDFEIVDANEHPIAKVNRHVADLGELFTAADTYVLWPRYPNLPEPLKTLVVASGITVDLVLAEGQR</sequence>
<proteinExistence type="predicted"/>
<comment type="caution">
    <text evidence="1">The sequence shown here is derived from an EMBL/GenBank/DDBJ whole genome shotgun (WGS) entry which is preliminary data.</text>
</comment>
<keyword evidence="2" id="KW-1185">Reference proteome</keyword>
<dbReference type="EMBL" id="PYGA01000003">
    <property type="protein sequence ID" value="PSK99663.1"/>
    <property type="molecule type" value="Genomic_DNA"/>
</dbReference>
<dbReference type="GO" id="GO:0017128">
    <property type="term" value="F:phospholipid scramblase activity"/>
    <property type="evidence" value="ECO:0007669"/>
    <property type="project" value="InterPro"/>
</dbReference>